<dbReference type="Proteomes" id="UP000236724">
    <property type="component" value="Unassembled WGS sequence"/>
</dbReference>
<feature type="domain" description="Peptidase M15C" evidence="1">
    <location>
        <begin position="49"/>
        <end position="109"/>
    </location>
</feature>
<proteinExistence type="predicted"/>
<dbReference type="SUPFAM" id="SSF55166">
    <property type="entry name" value="Hedgehog/DD-peptidase"/>
    <property type="match status" value="1"/>
</dbReference>
<dbReference type="Pfam" id="PF13539">
    <property type="entry name" value="Peptidase_M15_4"/>
    <property type="match status" value="1"/>
</dbReference>
<dbReference type="OrthoDB" id="1441884at2"/>
<keyword evidence="3" id="KW-1185">Reference proteome</keyword>
<evidence type="ECO:0000313" key="2">
    <source>
        <dbReference type="EMBL" id="SEH05275.1"/>
    </source>
</evidence>
<dbReference type="AlphaFoldDB" id="A0A1H6F8H4"/>
<accession>A0A1H6F8H4</accession>
<sequence>MRLSRKQMIFSANIADLIHFANSVGVGLTFGEAYRTMYQQKQYLATGKSRTLNSNHLKRLAVDFNFFIKGKLTYNKKVLQSIGDYWESLHPKNKWGGNWRFRDTPHFEMKE</sequence>
<evidence type="ECO:0000313" key="3">
    <source>
        <dbReference type="Proteomes" id="UP000236724"/>
    </source>
</evidence>
<gene>
    <name evidence="2" type="ORF">MBHS_01128</name>
</gene>
<dbReference type="InterPro" id="IPR009045">
    <property type="entry name" value="Zn_M74/Hedgehog-like"/>
</dbReference>
<dbReference type="InterPro" id="IPR039561">
    <property type="entry name" value="Peptidase_M15C"/>
</dbReference>
<dbReference type="Gene3D" id="3.30.1380.10">
    <property type="match status" value="1"/>
</dbReference>
<evidence type="ECO:0000259" key="1">
    <source>
        <dbReference type="Pfam" id="PF13539"/>
    </source>
</evidence>
<dbReference type="GO" id="GO:0008233">
    <property type="term" value="F:peptidase activity"/>
    <property type="evidence" value="ECO:0007669"/>
    <property type="project" value="InterPro"/>
</dbReference>
<organism evidence="2 3">
    <name type="scientific">Candidatus Venteria ishoeyi</name>
    <dbReference type="NCBI Taxonomy" id="1899563"/>
    <lineage>
        <taxon>Bacteria</taxon>
        <taxon>Pseudomonadati</taxon>
        <taxon>Pseudomonadota</taxon>
        <taxon>Gammaproteobacteria</taxon>
        <taxon>Thiotrichales</taxon>
        <taxon>Thiotrichaceae</taxon>
        <taxon>Venteria</taxon>
    </lineage>
</organism>
<dbReference type="EMBL" id="FMSV02000181">
    <property type="protein sequence ID" value="SEH05275.1"/>
    <property type="molecule type" value="Genomic_DNA"/>
</dbReference>
<protein>
    <recommendedName>
        <fullName evidence="1">Peptidase M15C domain-containing protein</fullName>
    </recommendedName>
</protein>
<name>A0A1H6F8H4_9GAMM</name>
<reference evidence="2 3" key="1">
    <citation type="submission" date="2016-10" db="EMBL/GenBank/DDBJ databases">
        <authorList>
            <person name="de Groot N.N."/>
        </authorList>
    </citation>
    <scope>NUCLEOTIDE SEQUENCE [LARGE SCALE GENOMIC DNA]</scope>
    <source>
        <strain evidence="2">MBHS1</strain>
    </source>
</reference>